<feature type="compositionally biased region" description="Low complexity" evidence="1">
    <location>
        <begin position="116"/>
        <end position="131"/>
    </location>
</feature>
<name>A0A0D7BUL3_9AGAR</name>
<dbReference type="STRING" id="1314674.A0A0D7BUL3"/>
<dbReference type="SMART" id="SM00456">
    <property type="entry name" value="WW"/>
    <property type="match status" value="1"/>
</dbReference>
<feature type="compositionally biased region" description="Gly residues" evidence="1">
    <location>
        <begin position="139"/>
        <end position="152"/>
    </location>
</feature>
<feature type="compositionally biased region" description="Polar residues" evidence="1">
    <location>
        <begin position="38"/>
        <end position="47"/>
    </location>
</feature>
<evidence type="ECO:0000313" key="3">
    <source>
        <dbReference type="EMBL" id="KIY73301.1"/>
    </source>
</evidence>
<dbReference type="InterPro" id="IPR036020">
    <property type="entry name" value="WW_dom_sf"/>
</dbReference>
<dbReference type="OrthoDB" id="2367685at2759"/>
<keyword evidence="4" id="KW-1185">Reference proteome</keyword>
<evidence type="ECO:0000256" key="1">
    <source>
        <dbReference type="SAM" id="MobiDB-lite"/>
    </source>
</evidence>
<reference evidence="3 4" key="1">
    <citation type="journal article" date="2015" name="Fungal Genet. Biol.">
        <title>Evolution of novel wood decay mechanisms in Agaricales revealed by the genome sequences of Fistulina hepatica and Cylindrobasidium torrendii.</title>
        <authorList>
            <person name="Floudas D."/>
            <person name="Held B.W."/>
            <person name="Riley R."/>
            <person name="Nagy L.G."/>
            <person name="Koehler G."/>
            <person name="Ransdell A.S."/>
            <person name="Younus H."/>
            <person name="Chow J."/>
            <person name="Chiniquy J."/>
            <person name="Lipzen A."/>
            <person name="Tritt A."/>
            <person name="Sun H."/>
            <person name="Haridas S."/>
            <person name="LaButti K."/>
            <person name="Ohm R.A."/>
            <person name="Kues U."/>
            <person name="Blanchette R.A."/>
            <person name="Grigoriev I.V."/>
            <person name="Minto R.E."/>
            <person name="Hibbett D.S."/>
        </authorList>
    </citation>
    <scope>NUCLEOTIDE SEQUENCE [LARGE SCALE GENOMIC DNA]</scope>
    <source>
        <strain evidence="3 4">FP15055 ss-10</strain>
    </source>
</reference>
<feature type="region of interest" description="Disordered" evidence="1">
    <location>
        <begin position="38"/>
        <end position="168"/>
    </location>
</feature>
<protein>
    <recommendedName>
        <fullName evidence="2">WW domain-containing protein</fullName>
    </recommendedName>
</protein>
<dbReference type="PROSITE" id="PS50020">
    <property type="entry name" value="WW_DOMAIN_2"/>
    <property type="match status" value="1"/>
</dbReference>
<dbReference type="InterPro" id="IPR001202">
    <property type="entry name" value="WW_dom"/>
</dbReference>
<proteinExistence type="predicted"/>
<accession>A0A0D7BUL3</accession>
<gene>
    <name evidence="3" type="ORF">CYLTODRAFT_428618</name>
</gene>
<feature type="compositionally biased region" description="Pro residues" evidence="1">
    <location>
        <begin position="52"/>
        <end position="71"/>
    </location>
</feature>
<dbReference type="SUPFAM" id="SSF51045">
    <property type="entry name" value="WW domain"/>
    <property type="match status" value="1"/>
</dbReference>
<dbReference type="EMBL" id="KN880437">
    <property type="protein sequence ID" value="KIY73301.1"/>
    <property type="molecule type" value="Genomic_DNA"/>
</dbReference>
<evidence type="ECO:0000313" key="4">
    <source>
        <dbReference type="Proteomes" id="UP000054007"/>
    </source>
</evidence>
<feature type="compositionally biased region" description="Pro residues" evidence="1">
    <location>
        <begin position="94"/>
        <end position="107"/>
    </location>
</feature>
<feature type="domain" description="WW" evidence="2">
    <location>
        <begin position="15"/>
        <end position="51"/>
    </location>
</feature>
<feature type="region of interest" description="Disordered" evidence="1">
    <location>
        <begin position="1"/>
        <end position="22"/>
    </location>
</feature>
<dbReference type="AlphaFoldDB" id="A0A0D7BUL3"/>
<evidence type="ECO:0000259" key="2">
    <source>
        <dbReference type="PROSITE" id="PS50020"/>
    </source>
</evidence>
<organism evidence="3 4">
    <name type="scientific">Cylindrobasidium torrendii FP15055 ss-10</name>
    <dbReference type="NCBI Taxonomy" id="1314674"/>
    <lineage>
        <taxon>Eukaryota</taxon>
        <taxon>Fungi</taxon>
        <taxon>Dikarya</taxon>
        <taxon>Basidiomycota</taxon>
        <taxon>Agaricomycotina</taxon>
        <taxon>Agaricomycetes</taxon>
        <taxon>Agaricomycetidae</taxon>
        <taxon>Agaricales</taxon>
        <taxon>Marasmiineae</taxon>
        <taxon>Physalacriaceae</taxon>
        <taxon>Cylindrobasidium</taxon>
    </lineage>
</organism>
<dbReference type="Proteomes" id="UP000054007">
    <property type="component" value="Unassembled WGS sequence"/>
</dbReference>
<dbReference type="Gene3D" id="2.20.70.10">
    <property type="match status" value="1"/>
</dbReference>
<sequence length="214" mass="22225">MSSPYGGGPVNPDSRPLPPGWIQQYDENYRTWFYVNTHANPPQTTWSHPAGAAPPPPQFSPPSGPPPPGQGGPPGYDNRGSPYGGPQIPQPFGSGPPTPYNNGPPTPYGGGGGYQPGYNQSPPPQQYGGYNQPPPQQQYGGGGYQDQRGGYGQPQYVQQQPKKSGGMGMGTALAAGGAGILGGVLIADAINDNEEDAYREGYEDGGGGDDFGDF</sequence>